<dbReference type="InParanoid" id="A0A369J8H4"/>
<gene>
    <name evidence="1" type="ORF">Hypma_000607</name>
</gene>
<dbReference type="Proteomes" id="UP000076154">
    <property type="component" value="Unassembled WGS sequence"/>
</dbReference>
<dbReference type="InterPro" id="IPR012337">
    <property type="entry name" value="RNaseH-like_sf"/>
</dbReference>
<accession>A0A369J8H4</accession>
<dbReference type="SUPFAM" id="SSF53098">
    <property type="entry name" value="Ribonuclease H-like"/>
    <property type="match status" value="1"/>
</dbReference>
<evidence type="ECO:0000313" key="2">
    <source>
        <dbReference type="Proteomes" id="UP000076154"/>
    </source>
</evidence>
<dbReference type="OrthoDB" id="3252425at2759"/>
<evidence type="ECO:0000313" key="1">
    <source>
        <dbReference type="EMBL" id="RDB18248.1"/>
    </source>
</evidence>
<dbReference type="EMBL" id="LUEZ02000106">
    <property type="protein sequence ID" value="RDB18248.1"/>
    <property type="molecule type" value="Genomic_DNA"/>
</dbReference>
<reference evidence="1" key="1">
    <citation type="submission" date="2018-04" db="EMBL/GenBank/DDBJ databases">
        <title>Whole genome sequencing of Hypsizygus marmoreus.</title>
        <authorList>
            <person name="Choi I.-G."/>
            <person name="Min B."/>
            <person name="Kim J.-G."/>
            <person name="Kim S."/>
            <person name="Oh Y.-L."/>
            <person name="Kong W.-S."/>
            <person name="Park H."/>
            <person name="Jeong J."/>
            <person name="Song E.-S."/>
        </authorList>
    </citation>
    <scope>NUCLEOTIDE SEQUENCE [LARGE SCALE GENOMIC DNA]</scope>
    <source>
        <strain evidence="1">51987-8</strain>
    </source>
</reference>
<keyword evidence="2" id="KW-1185">Reference proteome</keyword>
<proteinExistence type="predicted"/>
<sequence length="107" mass="12725">MTEDECEELDVAVQPVRVVLVKLRKLAYAIKNSTMLILPQWWSLLDQLKLRPRMMPRDVATRWNSTYDMLVFALDYKPMLNSLTDMRAMKLEKYDMQDNEWEIAAQL</sequence>
<comment type="caution">
    <text evidence="1">The sequence shown here is derived from an EMBL/GenBank/DDBJ whole genome shotgun (WGS) entry which is preliminary data.</text>
</comment>
<dbReference type="AlphaFoldDB" id="A0A369J8H4"/>
<name>A0A369J8H4_HYPMA</name>
<protein>
    <submittedName>
        <fullName evidence="1">Uncharacterized protein</fullName>
    </submittedName>
</protein>
<organism evidence="1 2">
    <name type="scientific">Hypsizygus marmoreus</name>
    <name type="common">White beech mushroom</name>
    <name type="synonym">Agaricus marmoreus</name>
    <dbReference type="NCBI Taxonomy" id="39966"/>
    <lineage>
        <taxon>Eukaryota</taxon>
        <taxon>Fungi</taxon>
        <taxon>Dikarya</taxon>
        <taxon>Basidiomycota</taxon>
        <taxon>Agaricomycotina</taxon>
        <taxon>Agaricomycetes</taxon>
        <taxon>Agaricomycetidae</taxon>
        <taxon>Agaricales</taxon>
        <taxon>Tricholomatineae</taxon>
        <taxon>Lyophyllaceae</taxon>
        <taxon>Hypsizygus</taxon>
    </lineage>
</organism>